<evidence type="ECO:0000256" key="1">
    <source>
        <dbReference type="SAM" id="MobiDB-lite"/>
    </source>
</evidence>
<dbReference type="GO" id="GO:0016740">
    <property type="term" value="F:transferase activity"/>
    <property type="evidence" value="ECO:0007669"/>
    <property type="project" value="UniProtKB-KW"/>
</dbReference>
<organism evidence="2">
    <name type="scientific">uncultured Craurococcus sp</name>
    <dbReference type="NCBI Taxonomy" id="1135998"/>
    <lineage>
        <taxon>Bacteria</taxon>
        <taxon>Pseudomonadati</taxon>
        <taxon>Pseudomonadota</taxon>
        <taxon>Alphaproteobacteria</taxon>
        <taxon>Acetobacterales</taxon>
        <taxon>Acetobacteraceae</taxon>
        <taxon>Craurococcus</taxon>
        <taxon>environmental samples</taxon>
    </lineage>
</organism>
<feature type="non-terminal residue" evidence="2">
    <location>
        <position position="190"/>
    </location>
</feature>
<sequence>ERCGGADGGGRRRRHLPQDGPAAGRSAAAAAARRSGHRGGALHDGLLPLPLRHRRTRLCLVAAADADGGGTRPGAGRSGRHHSCALQGWRAGWLLRARPAQPAAGEPLLFRAAAACGRRRTRAGLPRPCGGGGLGAGHARGHGEYLHGGPPAGAAQLPGCRLRAAPDGAGGVERAAASRPAHPVAAADRL</sequence>
<accession>A0A6J4HRT7</accession>
<feature type="region of interest" description="Disordered" evidence="1">
    <location>
        <begin position="171"/>
        <end position="190"/>
    </location>
</feature>
<protein>
    <submittedName>
        <fullName evidence="2">Histone acetyltransferase HPA2 and related acetyltransferases</fullName>
    </submittedName>
</protein>
<keyword evidence="2" id="KW-0808">Transferase</keyword>
<gene>
    <name evidence="2" type="ORF">AVDCRST_MAG27-1003</name>
</gene>
<feature type="region of interest" description="Disordered" evidence="1">
    <location>
        <begin position="1"/>
        <end position="45"/>
    </location>
</feature>
<name>A0A6J4HRT7_9PROT</name>
<dbReference type="EMBL" id="CADCTD010000045">
    <property type="protein sequence ID" value="CAA9231988.1"/>
    <property type="molecule type" value="Genomic_DNA"/>
</dbReference>
<feature type="non-terminal residue" evidence="2">
    <location>
        <position position="1"/>
    </location>
</feature>
<feature type="compositionally biased region" description="Low complexity" evidence="1">
    <location>
        <begin position="174"/>
        <end position="190"/>
    </location>
</feature>
<dbReference type="AlphaFoldDB" id="A0A6J4HRT7"/>
<evidence type="ECO:0000313" key="2">
    <source>
        <dbReference type="EMBL" id="CAA9231988.1"/>
    </source>
</evidence>
<proteinExistence type="predicted"/>
<feature type="compositionally biased region" description="Low complexity" evidence="1">
    <location>
        <begin position="22"/>
        <end position="33"/>
    </location>
</feature>
<reference evidence="2" key="1">
    <citation type="submission" date="2020-02" db="EMBL/GenBank/DDBJ databases">
        <authorList>
            <person name="Meier V. D."/>
        </authorList>
    </citation>
    <scope>NUCLEOTIDE SEQUENCE</scope>
    <source>
        <strain evidence="2">AVDCRST_MAG27</strain>
    </source>
</reference>